<gene>
    <name evidence="4" type="ORF">E3Q01_01633</name>
    <name evidence="3" type="ORF">E3Q10_03067</name>
</gene>
<evidence type="ECO:0000313" key="6">
    <source>
        <dbReference type="Proteomes" id="UP000310708"/>
    </source>
</evidence>
<evidence type="ECO:0000313" key="4">
    <source>
        <dbReference type="EMBL" id="TIC66695.1"/>
    </source>
</evidence>
<dbReference type="Proteomes" id="UP000310708">
    <property type="component" value="Unassembled WGS sequence"/>
</dbReference>
<feature type="compositionally biased region" description="Low complexity" evidence="1">
    <location>
        <begin position="79"/>
        <end position="92"/>
    </location>
</feature>
<sequence>MRASFIFYIVLSAVAFEVISARYHGEERIAHRRQFKDTKRQRQGGNNNTGAGVGGNANNNNNEDPQTSLRLDPDLVMPGLAQDGQQAGAEAGQVASLTSTNNFINFCLTEPALPLTNGMQVRGGSCNPVPIGVVAATNKMPSAKFVNPKNGDTIPANQDFTIQMAVRNIDTGNFVNPNTNYFAAPVCLAGISNATNLIQQTTNNNGIIVGHSHVVVEELPNLETTQPLDPTNFAFFKGLNEEAQNGVLTAQVSKGLPAGDYRMCSINSSANHQPVIVAVAQHGSLDDCSYHASNNIQFTVQ</sequence>
<feature type="signal peptide" evidence="2">
    <location>
        <begin position="1"/>
        <end position="21"/>
    </location>
</feature>
<evidence type="ECO:0000313" key="5">
    <source>
        <dbReference type="Proteomes" id="UP000305647"/>
    </source>
</evidence>
<accession>A0A4T0QU26</accession>
<dbReference type="EMBL" id="SPRO01000037">
    <property type="protein sequence ID" value="TIC28562.1"/>
    <property type="molecule type" value="Genomic_DNA"/>
</dbReference>
<name>A0A4T0QU26_9BASI</name>
<comment type="caution">
    <text evidence="3">The sequence shown here is derived from an EMBL/GenBank/DDBJ whole genome shotgun (WGS) entry which is preliminary data.</text>
</comment>
<evidence type="ECO:0000313" key="3">
    <source>
        <dbReference type="EMBL" id="TIC28562.1"/>
    </source>
</evidence>
<dbReference type="AlphaFoldDB" id="A0A4T0QU26"/>
<proteinExistence type="predicted"/>
<feature type="region of interest" description="Disordered" evidence="1">
    <location>
        <begin position="32"/>
        <end position="92"/>
    </location>
</feature>
<evidence type="ECO:0000256" key="2">
    <source>
        <dbReference type="SAM" id="SignalP"/>
    </source>
</evidence>
<reference evidence="5 6" key="1">
    <citation type="submission" date="2019-03" db="EMBL/GenBank/DDBJ databases">
        <title>Sequencing 25 genomes of Wallemia mellicola.</title>
        <authorList>
            <person name="Gostincar C."/>
        </authorList>
    </citation>
    <scope>NUCLEOTIDE SEQUENCE [LARGE SCALE GENOMIC DNA]</scope>
    <source>
        <strain evidence="4 6">EXF-757</strain>
        <strain evidence="3 5">EXF-8738</strain>
    </source>
</reference>
<feature type="chain" id="PRO_5036123888" evidence="2">
    <location>
        <begin position="22"/>
        <end position="301"/>
    </location>
</feature>
<dbReference type="PANTHER" id="PTHR34587">
    <property type="entry name" value="VWFA DOMAIN-CONTAINING PROTEIN"/>
    <property type="match status" value="1"/>
</dbReference>
<organism evidence="3 5">
    <name type="scientific">Wallemia mellicola</name>
    <dbReference type="NCBI Taxonomy" id="1708541"/>
    <lineage>
        <taxon>Eukaryota</taxon>
        <taxon>Fungi</taxon>
        <taxon>Dikarya</taxon>
        <taxon>Basidiomycota</taxon>
        <taxon>Wallemiomycotina</taxon>
        <taxon>Wallemiomycetes</taxon>
        <taxon>Wallemiales</taxon>
        <taxon>Wallemiaceae</taxon>
        <taxon>Wallemia</taxon>
    </lineage>
</organism>
<dbReference type="InterPro" id="IPR053216">
    <property type="entry name" value="Appressorial_penetr-assoc"/>
</dbReference>
<dbReference type="EMBL" id="SPRX01000015">
    <property type="protein sequence ID" value="TIC66695.1"/>
    <property type="molecule type" value="Genomic_DNA"/>
</dbReference>
<protein>
    <submittedName>
        <fullName evidence="3">Uncharacterized protein</fullName>
    </submittedName>
</protein>
<keyword evidence="2" id="KW-0732">Signal</keyword>
<evidence type="ECO:0000256" key="1">
    <source>
        <dbReference type="SAM" id="MobiDB-lite"/>
    </source>
</evidence>
<feature type="compositionally biased region" description="Low complexity" evidence="1">
    <location>
        <begin position="44"/>
        <end position="62"/>
    </location>
</feature>
<dbReference type="PANTHER" id="PTHR34587:SF2">
    <property type="entry name" value="G-PROTEIN COUPLED RECEPTORS FAMILY 1 PROFILE DOMAIN-CONTAINING PROTEIN"/>
    <property type="match status" value="1"/>
</dbReference>
<dbReference type="Proteomes" id="UP000305647">
    <property type="component" value="Unassembled WGS sequence"/>
</dbReference>